<protein>
    <submittedName>
        <fullName evidence="1">Uncharacterized protein</fullName>
    </submittedName>
</protein>
<dbReference type="AlphaFoldDB" id="A0A0A8Y487"/>
<dbReference type="EMBL" id="GBRH01277695">
    <property type="protein sequence ID" value="JAD20200.1"/>
    <property type="molecule type" value="Transcribed_RNA"/>
</dbReference>
<organism evidence="1">
    <name type="scientific">Arundo donax</name>
    <name type="common">Giant reed</name>
    <name type="synonym">Donax arundinaceus</name>
    <dbReference type="NCBI Taxonomy" id="35708"/>
    <lineage>
        <taxon>Eukaryota</taxon>
        <taxon>Viridiplantae</taxon>
        <taxon>Streptophyta</taxon>
        <taxon>Embryophyta</taxon>
        <taxon>Tracheophyta</taxon>
        <taxon>Spermatophyta</taxon>
        <taxon>Magnoliopsida</taxon>
        <taxon>Liliopsida</taxon>
        <taxon>Poales</taxon>
        <taxon>Poaceae</taxon>
        <taxon>PACMAD clade</taxon>
        <taxon>Arundinoideae</taxon>
        <taxon>Arundineae</taxon>
        <taxon>Arundo</taxon>
    </lineage>
</organism>
<reference evidence="1" key="1">
    <citation type="submission" date="2014-09" db="EMBL/GenBank/DDBJ databases">
        <authorList>
            <person name="Magalhaes I.L.F."/>
            <person name="Oliveira U."/>
            <person name="Santos F.R."/>
            <person name="Vidigal T.H.D.A."/>
            <person name="Brescovit A.D."/>
            <person name="Santos A.J."/>
        </authorList>
    </citation>
    <scope>NUCLEOTIDE SEQUENCE</scope>
    <source>
        <tissue evidence="1">Shoot tissue taken approximately 20 cm above the soil surface</tissue>
    </source>
</reference>
<name>A0A0A8Y487_ARUDO</name>
<evidence type="ECO:0000313" key="1">
    <source>
        <dbReference type="EMBL" id="JAD20200.1"/>
    </source>
</evidence>
<sequence>MFESDTLVGMLLLSSKTKPNTSDIESPPIELISEFSRNLRIVSRNSSGYFISTVLNILLAHIPVRFTSDFSVARDALIQ</sequence>
<proteinExistence type="predicted"/>
<reference evidence="1" key="2">
    <citation type="journal article" date="2015" name="Data Brief">
        <title>Shoot transcriptome of the giant reed, Arundo donax.</title>
        <authorList>
            <person name="Barrero R.A."/>
            <person name="Guerrero F.D."/>
            <person name="Moolhuijzen P."/>
            <person name="Goolsby J.A."/>
            <person name="Tidwell J."/>
            <person name="Bellgard S.E."/>
            <person name="Bellgard M.I."/>
        </authorList>
    </citation>
    <scope>NUCLEOTIDE SEQUENCE</scope>
    <source>
        <tissue evidence="1">Shoot tissue taken approximately 20 cm above the soil surface</tissue>
    </source>
</reference>
<accession>A0A0A8Y487</accession>